<keyword evidence="2" id="KW-0378">Hydrolase</keyword>
<dbReference type="InterPro" id="IPR036111">
    <property type="entry name" value="Mal/L-sulfo/L-lacto_DH-like_sf"/>
</dbReference>
<protein>
    <submittedName>
        <fullName evidence="4">Uncharacterized protein</fullName>
    </submittedName>
</protein>
<proteinExistence type="predicted"/>
<accession>A0A8S1EUW1</accession>
<dbReference type="Pfam" id="PF02615">
    <property type="entry name" value="Ldh_2"/>
    <property type="match status" value="1"/>
</dbReference>
<keyword evidence="5" id="KW-1185">Reference proteome</keyword>
<dbReference type="GO" id="GO:0000110">
    <property type="term" value="C:nucleotide-excision repair factor 1 complex"/>
    <property type="evidence" value="ECO:0007669"/>
    <property type="project" value="TreeGrafter"/>
</dbReference>
<evidence type="ECO:0000256" key="3">
    <source>
        <dbReference type="ARBA" id="ARBA00023204"/>
    </source>
</evidence>
<dbReference type="GO" id="GO:1901255">
    <property type="term" value="P:nucleotide-excision repair involved in interstrand cross-link repair"/>
    <property type="evidence" value="ECO:0007669"/>
    <property type="project" value="TreeGrafter"/>
</dbReference>
<name>A0A8S1EUW1_9PELO</name>
<evidence type="ECO:0000313" key="5">
    <source>
        <dbReference type="Proteomes" id="UP000494206"/>
    </source>
</evidence>
<evidence type="ECO:0000256" key="1">
    <source>
        <dbReference type="ARBA" id="ARBA00022763"/>
    </source>
</evidence>
<organism evidence="4 5">
    <name type="scientific">Caenorhabditis bovis</name>
    <dbReference type="NCBI Taxonomy" id="2654633"/>
    <lineage>
        <taxon>Eukaryota</taxon>
        <taxon>Metazoa</taxon>
        <taxon>Ecdysozoa</taxon>
        <taxon>Nematoda</taxon>
        <taxon>Chromadorea</taxon>
        <taxon>Rhabditida</taxon>
        <taxon>Rhabditina</taxon>
        <taxon>Rhabditomorpha</taxon>
        <taxon>Rhabditoidea</taxon>
        <taxon>Rhabditidae</taxon>
        <taxon>Peloderinae</taxon>
        <taxon>Caenorhabditis</taxon>
    </lineage>
</organism>
<dbReference type="Proteomes" id="UP000494206">
    <property type="component" value="Unassembled WGS sequence"/>
</dbReference>
<dbReference type="AlphaFoldDB" id="A0A8S1EUW1"/>
<keyword evidence="3" id="KW-0234">DNA repair</keyword>
<dbReference type="GO" id="GO:0000712">
    <property type="term" value="P:resolution of meiotic recombination intermediates"/>
    <property type="evidence" value="ECO:0007669"/>
    <property type="project" value="TreeGrafter"/>
</dbReference>
<dbReference type="SUPFAM" id="SSF89733">
    <property type="entry name" value="L-sulfolactate dehydrogenase-like"/>
    <property type="match status" value="1"/>
</dbReference>
<evidence type="ECO:0000256" key="2">
    <source>
        <dbReference type="ARBA" id="ARBA00022801"/>
    </source>
</evidence>
<dbReference type="Gene3D" id="1.10.1530.10">
    <property type="match status" value="1"/>
</dbReference>
<dbReference type="OrthoDB" id="361020at2759"/>
<sequence length="608" mass="69342">MFINGRLHLAYQTLLVARPSHFYRFYSRMAAEGERVVHKDEMRQFMVNCMTKVGTSEAHAVQLADVLLEGDIRGHYSHGLNRLEMEPSTSESVKDVEDENEEGFIGNPCGLHLLDYEKNVLAKTLPASTLFIVANGLGVERLFLEHLLLFSDRRLLALVLNTTPQDDSYFISKLKEHNTDCVPKVINSDVSIKDRQSIYLEGGVQFCSSRVILVDLLQNRIPVNRIAAIFVYRAHQTLNSFQESFILRLYREKKLNGMVKAFTDNPNVISSLGQLQRLIDRLYIRHVELLPRFSSTIETELNKYQLRSAVFSVEVVPAMRRIHRALMDFIKVCIRDLRTCSASGKQTGEENEEMIHVPWAPTQLEKRLKNRKGFISDKQQRLINDAGFLREILQMSENLDPATVYARLQALKNDKTVLEGHSGWLLSPSFSRIMEDLQILCGISIAGKGDLSKFVQPAKWNVLAQVLEEIKRIPLESKDYEDRTPSVIVLTNSEDVTRQVADVVKHGNQKAKWMAFRQLGQRIKEDCPESEPLWEPDNISILFRSQLDSESELIANVQKTQKTVARATQKRRKAAEELIGNTRDSQIQTTAIGRIGNINFIQHAAIDE</sequence>
<dbReference type="GO" id="GO:0000014">
    <property type="term" value="F:single-stranded DNA endodeoxyribonuclease activity"/>
    <property type="evidence" value="ECO:0007669"/>
    <property type="project" value="TreeGrafter"/>
</dbReference>
<dbReference type="PANTHER" id="PTHR10150:SF0">
    <property type="entry name" value="DNA REPAIR ENDONUCLEASE XPF"/>
    <property type="match status" value="1"/>
</dbReference>
<dbReference type="GO" id="GO:0000724">
    <property type="term" value="P:double-strand break repair via homologous recombination"/>
    <property type="evidence" value="ECO:0007669"/>
    <property type="project" value="TreeGrafter"/>
</dbReference>
<reference evidence="4 5" key="1">
    <citation type="submission" date="2020-04" db="EMBL/GenBank/DDBJ databases">
        <authorList>
            <person name="Laetsch R D."/>
            <person name="Stevens L."/>
            <person name="Kumar S."/>
            <person name="Blaxter L. M."/>
        </authorList>
    </citation>
    <scope>NUCLEOTIDE SEQUENCE [LARGE SCALE GENOMIC DNA]</scope>
</reference>
<dbReference type="GO" id="GO:0003684">
    <property type="term" value="F:damaged DNA binding"/>
    <property type="evidence" value="ECO:0007669"/>
    <property type="project" value="TreeGrafter"/>
</dbReference>
<gene>
    <name evidence="4" type="ORF">CBOVIS_LOCUS6348</name>
</gene>
<keyword evidence="1" id="KW-0227">DNA damage</keyword>
<evidence type="ECO:0000313" key="4">
    <source>
        <dbReference type="EMBL" id="CAB3403946.1"/>
    </source>
</evidence>
<comment type="caution">
    <text evidence="4">The sequence shown here is derived from an EMBL/GenBank/DDBJ whole genome shotgun (WGS) entry which is preliminary data.</text>
</comment>
<dbReference type="GO" id="GO:0016491">
    <property type="term" value="F:oxidoreductase activity"/>
    <property type="evidence" value="ECO:0007669"/>
    <property type="project" value="InterPro"/>
</dbReference>
<dbReference type="InterPro" id="IPR043144">
    <property type="entry name" value="Mal/L-sulf/L-lact_DH-like_ah"/>
</dbReference>
<dbReference type="GO" id="GO:0003697">
    <property type="term" value="F:single-stranded DNA binding"/>
    <property type="evidence" value="ECO:0007669"/>
    <property type="project" value="TreeGrafter"/>
</dbReference>
<dbReference type="InterPro" id="IPR003767">
    <property type="entry name" value="Malate/L-lactate_DH-like"/>
</dbReference>
<dbReference type="EMBL" id="CADEPM010000004">
    <property type="protein sequence ID" value="CAB3403946.1"/>
    <property type="molecule type" value="Genomic_DNA"/>
</dbReference>
<dbReference type="PANTHER" id="PTHR10150">
    <property type="entry name" value="DNA REPAIR ENDONUCLEASE XPF"/>
    <property type="match status" value="1"/>
</dbReference>